<dbReference type="SUPFAM" id="SSF52540">
    <property type="entry name" value="P-loop containing nucleoside triphosphate hydrolases"/>
    <property type="match status" value="1"/>
</dbReference>
<dbReference type="InterPro" id="IPR011990">
    <property type="entry name" value="TPR-like_helical_dom_sf"/>
</dbReference>
<dbReference type="GO" id="GO:0005871">
    <property type="term" value="C:kinesin complex"/>
    <property type="evidence" value="ECO:0007669"/>
    <property type="project" value="InterPro"/>
</dbReference>
<evidence type="ECO:0000256" key="4">
    <source>
        <dbReference type="ARBA" id="ARBA00022701"/>
    </source>
</evidence>
<dbReference type="Gene3D" id="3.40.50.300">
    <property type="entry name" value="P-loop containing nucleotide triphosphate hydrolases"/>
    <property type="match status" value="1"/>
</dbReference>
<dbReference type="InterPro" id="IPR027417">
    <property type="entry name" value="P-loop_NTPase"/>
</dbReference>
<dbReference type="Pfam" id="PF00931">
    <property type="entry name" value="NB-ARC"/>
    <property type="match status" value="1"/>
</dbReference>
<evidence type="ECO:0000256" key="8">
    <source>
        <dbReference type="ARBA" id="ARBA00023175"/>
    </source>
</evidence>
<dbReference type="InterPro" id="IPR019734">
    <property type="entry name" value="TPR_rpt"/>
</dbReference>
<keyword evidence="3" id="KW-0963">Cytoplasm</keyword>
<keyword evidence="13" id="KW-1185">Reference proteome</keyword>
<feature type="domain" description="SEFIR" evidence="11">
    <location>
        <begin position="3"/>
        <end position="141"/>
    </location>
</feature>
<dbReference type="SMART" id="SM00028">
    <property type="entry name" value="TPR"/>
    <property type="match status" value="6"/>
</dbReference>
<gene>
    <name evidence="12" type="ORF">GRAN_0114</name>
</gene>
<evidence type="ECO:0000313" key="12">
    <source>
        <dbReference type="EMBL" id="RXH56804.1"/>
    </source>
</evidence>
<name>A0A4V1L5S7_9BACT</name>
<evidence type="ECO:0000256" key="3">
    <source>
        <dbReference type="ARBA" id="ARBA00022490"/>
    </source>
</evidence>
<sequence length="818" mass="91416">MTPPKVFISYSHDSTEHEDAVLTLSNRLRHDGVDCVIDQYEESPENGWPWWCDKQVQLAGFVVVICTPTYLKRFMKEEEPGKGLGATWEGHVITQELYNAQGKNTKFIPLILSREDSASIPMTLQSATRYQLPRDYELFYRRLTGQPAVVKPPVGGLVAKAERLPPQQKLERKEEFAPVWHVPHRRSDGFTGRETALIDLREALERRGIAALFGLGGMGKTQTATEYAWRYRAQYKAVFWIDADSTETLRAGFVSVAAALGLASADARDQELAVAEVQTWLVQNPGWLLILDNADELLPVKRFVPAHGSGHVLLTTREHAVRAMAEGVPMRPMAQEEGALLLLRSAGVLRKEQTLAEAKEEDRRDALKLSEELGGLPLALDQAGAYILETPSTISRYLGVYATRAAKLLNQRGVLGEHKPVTVTFSLAFQKVAEKNPAAGDLIRFCAFLAPDAIPDEIFLAGDGSLLGEHLAAAAKSEGDFDEVIKDACKFSLVSRDAEKRTLSVHRLVQAVVRDGMPREDQRLWAERVIRVMNNAFPNVEFKNWALCQRLIVHSQSCASLAAEWSFDFAGVANLLNKAAYYLDDRALFTEAEPLYQHSLAVREKISGPEHPDVATGLNNLAVLYRKRGKYAEAESLYQRSLALRERVFGPNDPDVAASLNNLALLYRRQGRYAEAEPLYQRCCAIQERTLGPDHPDLATGLSNLALLYQSQDRDAEAEPLYQRSLAIRERVLGPYHPDVAISLNNIASFYDRRGKYGESEPLYQRSLTIFEGAQGPNHPDVATVLENLAKLYEAQGMLREATPFWERARSIREMHGD</sequence>
<feature type="repeat" description="TPR" evidence="10">
    <location>
        <begin position="615"/>
        <end position="648"/>
    </location>
</feature>
<dbReference type="InterPro" id="IPR013568">
    <property type="entry name" value="SEFIR_dom"/>
</dbReference>
<reference evidence="13" key="2">
    <citation type="submission" date="2019-02" db="EMBL/GenBank/DDBJ databases">
        <title>Granulicella sibirica sp. nov., a psychrotolerant acidobacterium isolated from an organic soil layer in forested tundra, West Siberia.</title>
        <authorList>
            <person name="Oshkin I.Y."/>
            <person name="Kulichevskaya I.S."/>
            <person name="Rijpstra W.I.C."/>
            <person name="Sinninghe Damste J.S."/>
            <person name="Rakitin A.L."/>
            <person name="Ravin N.V."/>
            <person name="Dedysh S.N."/>
        </authorList>
    </citation>
    <scope>NUCLEOTIDE SEQUENCE [LARGE SCALE GENOMIC DNA]</scope>
    <source>
        <strain evidence="13">AF10</strain>
    </source>
</reference>
<dbReference type="PROSITE" id="PS51534">
    <property type="entry name" value="SEFIR"/>
    <property type="match status" value="1"/>
</dbReference>
<accession>A0A4V1L5S7</accession>
<dbReference type="GO" id="GO:0019894">
    <property type="term" value="F:kinesin binding"/>
    <property type="evidence" value="ECO:0007669"/>
    <property type="project" value="TreeGrafter"/>
</dbReference>
<keyword evidence="5" id="KW-0677">Repeat</keyword>
<evidence type="ECO:0000313" key="13">
    <source>
        <dbReference type="Proteomes" id="UP000289437"/>
    </source>
</evidence>
<evidence type="ECO:0000256" key="2">
    <source>
        <dbReference type="ARBA" id="ARBA00009622"/>
    </source>
</evidence>
<keyword evidence="8" id="KW-0505">Motor protein</keyword>
<dbReference type="Gene3D" id="3.40.50.11530">
    <property type="match status" value="1"/>
</dbReference>
<dbReference type="PROSITE" id="PS50005">
    <property type="entry name" value="TPR"/>
    <property type="match status" value="1"/>
</dbReference>
<organism evidence="12 13">
    <name type="scientific">Granulicella sibirica</name>
    <dbReference type="NCBI Taxonomy" id="2479048"/>
    <lineage>
        <taxon>Bacteria</taxon>
        <taxon>Pseudomonadati</taxon>
        <taxon>Acidobacteriota</taxon>
        <taxon>Terriglobia</taxon>
        <taxon>Terriglobales</taxon>
        <taxon>Acidobacteriaceae</taxon>
        <taxon>Granulicella</taxon>
    </lineage>
</organism>
<dbReference type="GO" id="GO:0005737">
    <property type="term" value="C:cytoplasm"/>
    <property type="evidence" value="ECO:0007669"/>
    <property type="project" value="TreeGrafter"/>
</dbReference>
<reference evidence="12 13" key="1">
    <citation type="submission" date="2018-11" db="EMBL/GenBank/DDBJ databases">
        <authorList>
            <person name="Mardanov A.V."/>
            <person name="Ravin N.V."/>
            <person name="Dedysh S.N."/>
        </authorList>
    </citation>
    <scope>NUCLEOTIDE SEQUENCE [LARGE SCALE GENOMIC DNA]</scope>
    <source>
        <strain evidence="12 13">AF10</strain>
    </source>
</reference>
<dbReference type="AlphaFoldDB" id="A0A4V1L5S7"/>
<comment type="caution">
    <text evidence="12">The sequence shown here is derived from an EMBL/GenBank/DDBJ whole genome shotgun (WGS) entry which is preliminary data.</text>
</comment>
<dbReference type="GO" id="GO:0005874">
    <property type="term" value="C:microtubule"/>
    <property type="evidence" value="ECO:0007669"/>
    <property type="project" value="UniProtKB-KW"/>
</dbReference>
<dbReference type="InterPro" id="IPR002151">
    <property type="entry name" value="Kinesin_light"/>
</dbReference>
<evidence type="ECO:0000256" key="7">
    <source>
        <dbReference type="ARBA" id="ARBA00023054"/>
    </source>
</evidence>
<dbReference type="SUPFAM" id="SSF48452">
    <property type="entry name" value="TPR-like"/>
    <property type="match status" value="1"/>
</dbReference>
<dbReference type="Pfam" id="PF08357">
    <property type="entry name" value="SEFIR"/>
    <property type="match status" value="1"/>
</dbReference>
<evidence type="ECO:0000256" key="6">
    <source>
        <dbReference type="ARBA" id="ARBA00022803"/>
    </source>
</evidence>
<dbReference type="GO" id="GO:0043531">
    <property type="term" value="F:ADP binding"/>
    <property type="evidence" value="ECO:0007669"/>
    <property type="project" value="InterPro"/>
</dbReference>
<dbReference type="Gene3D" id="1.25.40.10">
    <property type="entry name" value="Tetratricopeptide repeat domain"/>
    <property type="match status" value="2"/>
</dbReference>
<dbReference type="EMBL" id="RDSM01000001">
    <property type="protein sequence ID" value="RXH56804.1"/>
    <property type="molecule type" value="Genomic_DNA"/>
</dbReference>
<dbReference type="GO" id="GO:0007018">
    <property type="term" value="P:microtubule-based movement"/>
    <property type="evidence" value="ECO:0007669"/>
    <property type="project" value="TreeGrafter"/>
</dbReference>
<protein>
    <recommendedName>
        <fullName evidence="11">SEFIR domain-containing protein</fullName>
    </recommendedName>
</protein>
<proteinExistence type="inferred from homology"/>
<comment type="similarity">
    <text evidence="2">Belongs to the kinesin light chain family.</text>
</comment>
<keyword evidence="4" id="KW-0493">Microtubule</keyword>
<dbReference type="Proteomes" id="UP000289437">
    <property type="component" value="Unassembled WGS sequence"/>
</dbReference>
<dbReference type="PRINTS" id="PR00381">
    <property type="entry name" value="KINESINLIGHT"/>
</dbReference>
<dbReference type="InterPro" id="IPR002182">
    <property type="entry name" value="NB-ARC"/>
</dbReference>
<evidence type="ECO:0000256" key="1">
    <source>
        <dbReference type="ARBA" id="ARBA00004245"/>
    </source>
</evidence>
<evidence type="ECO:0000259" key="11">
    <source>
        <dbReference type="PROSITE" id="PS51534"/>
    </source>
</evidence>
<keyword evidence="9" id="KW-0206">Cytoskeleton</keyword>
<dbReference type="PANTHER" id="PTHR45783:SF3">
    <property type="entry name" value="KINESIN LIGHT CHAIN"/>
    <property type="match status" value="1"/>
</dbReference>
<dbReference type="InterPro" id="IPR056681">
    <property type="entry name" value="DUF7779"/>
</dbReference>
<evidence type="ECO:0000256" key="10">
    <source>
        <dbReference type="PROSITE-ProRule" id="PRU00339"/>
    </source>
</evidence>
<evidence type="ECO:0000256" key="9">
    <source>
        <dbReference type="ARBA" id="ARBA00023212"/>
    </source>
</evidence>
<dbReference type="RefSeq" id="WP_128911074.1">
    <property type="nucleotide sequence ID" value="NZ_RDSM01000001.1"/>
</dbReference>
<dbReference type="SUPFAM" id="SSF52200">
    <property type="entry name" value="Toll/Interleukin receptor TIR domain"/>
    <property type="match status" value="1"/>
</dbReference>
<dbReference type="Pfam" id="PF25000">
    <property type="entry name" value="DUF7779"/>
    <property type="match status" value="1"/>
</dbReference>
<comment type="subcellular location">
    <subcellularLocation>
        <location evidence="1">Cytoplasm</location>
        <location evidence="1">Cytoskeleton</location>
    </subcellularLocation>
</comment>
<keyword evidence="6 10" id="KW-0802">TPR repeat</keyword>
<keyword evidence="7" id="KW-0175">Coiled coil</keyword>
<evidence type="ECO:0000256" key="5">
    <source>
        <dbReference type="ARBA" id="ARBA00022737"/>
    </source>
</evidence>
<dbReference type="Pfam" id="PF13424">
    <property type="entry name" value="TPR_12"/>
    <property type="match status" value="2"/>
</dbReference>
<dbReference type="InterPro" id="IPR035897">
    <property type="entry name" value="Toll_tir_struct_dom_sf"/>
</dbReference>
<dbReference type="OrthoDB" id="128901at2"/>
<dbReference type="PANTHER" id="PTHR45783">
    <property type="entry name" value="KINESIN LIGHT CHAIN"/>
    <property type="match status" value="1"/>
</dbReference>